<dbReference type="InterPro" id="IPR000150">
    <property type="entry name" value="Cof"/>
</dbReference>
<dbReference type="PANTHER" id="PTHR10000:SF8">
    <property type="entry name" value="HAD SUPERFAMILY HYDROLASE-LIKE, TYPE 3"/>
    <property type="match status" value="1"/>
</dbReference>
<evidence type="ECO:0000313" key="4">
    <source>
        <dbReference type="Proteomes" id="UP001385848"/>
    </source>
</evidence>
<dbReference type="GeneID" id="31742752"/>
<dbReference type="Pfam" id="PF08282">
    <property type="entry name" value="Hydrolase_3"/>
    <property type="match status" value="1"/>
</dbReference>
<evidence type="ECO:0000313" key="1">
    <source>
        <dbReference type="EMBL" id="KAA9323072.1"/>
    </source>
</evidence>
<protein>
    <submittedName>
        <fullName evidence="1">Cof-type HAD-IIB family hydrolase</fullName>
        <ecNumber evidence="2">3.1.3.-</ecNumber>
    </submittedName>
</protein>
<dbReference type="GO" id="GO:0016791">
    <property type="term" value="F:phosphatase activity"/>
    <property type="evidence" value="ECO:0007669"/>
    <property type="project" value="TreeGrafter"/>
</dbReference>
<dbReference type="EC" id="3.1.3.-" evidence="2"/>
<dbReference type="EMBL" id="JBBVUL010000005">
    <property type="protein sequence ID" value="MEL0565066.1"/>
    <property type="molecule type" value="Genomic_DNA"/>
</dbReference>
<dbReference type="Gene3D" id="3.40.50.1000">
    <property type="entry name" value="HAD superfamily/HAD-like"/>
    <property type="match status" value="1"/>
</dbReference>
<keyword evidence="4" id="KW-1185">Reference proteome</keyword>
<dbReference type="KEGG" id="lje:BUE77_03410"/>
<dbReference type="InterPro" id="IPR006379">
    <property type="entry name" value="HAD-SF_hydro_IIB"/>
</dbReference>
<dbReference type="InterPro" id="IPR023214">
    <property type="entry name" value="HAD_sf"/>
</dbReference>
<gene>
    <name evidence="2" type="ORF">AAC431_03890</name>
    <name evidence="1" type="ORF">F6H94_03965</name>
</gene>
<dbReference type="SUPFAM" id="SSF56784">
    <property type="entry name" value="HAD-like"/>
    <property type="match status" value="1"/>
</dbReference>
<dbReference type="NCBIfam" id="TIGR01484">
    <property type="entry name" value="HAD-SF-IIB"/>
    <property type="match status" value="1"/>
</dbReference>
<dbReference type="SFLD" id="SFLDS00003">
    <property type="entry name" value="Haloacid_Dehalogenase"/>
    <property type="match status" value="1"/>
</dbReference>
<reference evidence="1 3" key="1">
    <citation type="submission" date="2019-09" db="EMBL/GenBank/DDBJ databases">
        <title>Draft genome sequence assemblies of isolates from the urinary tract.</title>
        <authorList>
            <person name="Mores C.R."/>
            <person name="Putonti C."/>
            <person name="Wolfe A.J."/>
        </authorList>
    </citation>
    <scope>NUCLEOTIDE SEQUENCE [LARGE SCALE GENOMIC DNA]</scope>
    <source>
        <strain evidence="1 3">UMB246</strain>
    </source>
</reference>
<evidence type="ECO:0000313" key="3">
    <source>
        <dbReference type="Proteomes" id="UP000327236"/>
    </source>
</evidence>
<accession>A0A5N1IBU1</accession>
<reference evidence="2 4" key="2">
    <citation type="submission" date="2024-04" db="EMBL/GenBank/DDBJ databases">
        <title>Three lactobacilli isolated from voided urine samples from females with type 2 diabetes.</title>
        <authorList>
            <person name="Kula A."/>
            <person name="Stegman N."/>
            <person name="Putonti C."/>
        </authorList>
    </citation>
    <scope>NUCLEOTIDE SEQUENCE [LARGE SCALE GENOMIC DNA]</scope>
    <source>
        <strain evidence="2 4">1855</strain>
    </source>
</reference>
<dbReference type="RefSeq" id="WP_006584954.1">
    <property type="nucleotide sequence ID" value="NZ_CATOUV010000001.1"/>
</dbReference>
<sequence length="269" mass="30014">MTIKMLAVDLDGTLLTSHNTIAAETQRMLTLARKQGLKVVLASGRPLSGILPYAAQLGLEGDQQFATVFNGGVAQSYSGKVLFSHEQNLHDVETMKHLQRLAHVNMHFETTEAFYTFDRIINVQMGINASTTNNEIHVCDLKDLKKDFTYIKCEFTGSVDEIARFRNRLPDWVFDQYNVVRSAETIVEFNNPAASKGLALAELASRLGFEEDEVMIFGDEGNDISMFSNPNFKKIAMGNAIDEIKNLADYVTDDNNHNGIAKALKKFVL</sequence>
<dbReference type="GO" id="GO:0000287">
    <property type="term" value="F:magnesium ion binding"/>
    <property type="evidence" value="ECO:0007669"/>
    <property type="project" value="TreeGrafter"/>
</dbReference>
<dbReference type="Proteomes" id="UP001385848">
    <property type="component" value="Unassembled WGS sequence"/>
</dbReference>
<dbReference type="SFLD" id="SFLDG01144">
    <property type="entry name" value="C2.B.4:_PGP_Like"/>
    <property type="match status" value="1"/>
</dbReference>
<comment type="caution">
    <text evidence="1">The sequence shown here is derived from an EMBL/GenBank/DDBJ whole genome shotgun (WGS) entry which is preliminary data.</text>
</comment>
<proteinExistence type="predicted"/>
<dbReference type="InterPro" id="IPR036412">
    <property type="entry name" value="HAD-like_sf"/>
</dbReference>
<dbReference type="EMBL" id="VYWW01000012">
    <property type="protein sequence ID" value="KAA9323072.1"/>
    <property type="molecule type" value="Genomic_DNA"/>
</dbReference>
<dbReference type="NCBIfam" id="TIGR00099">
    <property type="entry name" value="Cof-subfamily"/>
    <property type="match status" value="1"/>
</dbReference>
<evidence type="ECO:0000313" key="2">
    <source>
        <dbReference type="EMBL" id="MEL0565066.1"/>
    </source>
</evidence>
<dbReference type="PANTHER" id="PTHR10000">
    <property type="entry name" value="PHOSPHOSERINE PHOSPHATASE"/>
    <property type="match status" value="1"/>
</dbReference>
<keyword evidence="1" id="KW-0378">Hydrolase</keyword>
<dbReference type="SFLD" id="SFLDG01140">
    <property type="entry name" value="C2.B:_Phosphomannomutase_and_P"/>
    <property type="match status" value="1"/>
</dbReference>
<name>A0A5N1IBU1_LACJE</name>
<organism evidence="1 3">
    <name type="scientific">Lactobacillus jensenii</name>
    <dbReference type="NCBI Taxonomy" id="109790"/>
    <lineage>
        <taxon>Bacteria</taxon>
        <taxon>Bacillati</taxon>
        <taxon>Bacillota</taxon>
        <taxon>Bacilli</taxon>
        <taxon>Lactobacillales</taxon>
        <taxon>Lactobacillaceae</taxon>
        <taxon>Lactobacillus</taxon>
    </lineage>
</organism>
<dbReference type="Proteomes" id="UP000327236">
    <property type="component" value="Unassembled WGS sequence"/>
</dbReference>
<dbReference type="GO" id="GO:0005829">
    <property type="term" value="C:cytosol"/>
    <property type="evidence" value="ECO:0007669"/>
    <property type="project" value="TreeGrafter"/>
</dbReference>
<dbReference type="Gene3D" id="3.30.1240.10">
    <property type="match status" value="1"/>
</dbReference>
<dbReference type="OrthoDB" id="9790031at2"/>
<dbReference type="AlphaFoldDB" id="A0A5N1IBU1"/>
<dbReference type="CDD" id="cd07516">
    <property type="entry name" value="HAD_Pase"/>
    <property type="match status" value="1"/>
</dbReference>